<dbReference type="SFLD" id="SFLDS00029">
    <property type="entry name" value="Radical_SAM"/>
    <property type="match status" value="1"/>
</dbReference>
<dbReference type="SFLD" id="SFLDG01081">
    <property type="entry name" value="cleavage_of_the_Ca-Cb_bond_in"/>
    <property type="match status" value="1"/>
</dbReference>
<keyword evidence="2" id="KW-0408">Iron</keyword>
<keyword evidence="2" id="KW-0479">Metal-binding</keyword>
<dbReference type="EMBL" id="JANGAC010000010">
    <property type="protein sequence ID" value="MCQ4924046.1"/>
    <property type="molecule type" value="Genomic_DNA"/>
</dbReference>
<evidence type="ECO:0000313" key="5">
    <source>
        <dbReference type="EMBL" id="MCQ4924046.1"/>
    </source>
</evidence>
<dbReference type="SMART" id="SM00876">
    <property type="entry name" value="BATS"/>
    <property type="match status" value="1"/>
</dbReference>
<comment type="cofactor">
    <cofactor evidence="3">
        <name>[2Fe-2S] cluster</name>
        <dbReference type="ChEBI" id="CHEBI:190135"/>
    </cofactor>
</comment>
<dbReference type="NCBIfam" id="TIGR03955">
    <property type="entry name" value="rSAM_HydG"/>
    <property type="match status" value="1"/>
</dbReference>
<keyword evidence="2" id="KW-0004">4Fe-4S</keyword>
<keyword evidence="6" id="KW-1185">Reference proteome</keyword>
<dbReference type="SMART" id="SM00729">
    <property type="entry name" value="Elp3"/>
    <property type="match status" value="1"/>
</dbReference>
<dbReference type="InterPro" id="IPR024007">
    <property type="entry name" value="FeFe-hyd_mat_HydG"/>
</dbReference>
<dbReference type="Pfam" id="PF06968">
    <property type="entry name" value="BATS"/>
    <property type="match status" value="1"/>
</dbReference>
<name>A0ABT1SC50_9FIRM</name>
<evidence type="ECO:0000256" key="3">
    <source>
        <dbReference type="ARBA" id="ARBA00034078"/>
    </source>
</evidence>
<gene>
    <name evidence="5" type="primary">hydG</name>
    <name evidence="5" type="ORF">NE686_13170</name>
</gene>
<feature type="domain" description="Radical SAM core" evidence="4">
    <location>
        <begin position="67"/>
        <end position="299"/>
    </location>
</feature>
<organism evidence="5 6">
    <name type="scientific">Tissierella carlieri</name>
    <dbReference type="NCBI Taxonomy" id="689904"/>
    <lineage>
        <taxon>Bacteria</taxon>
        <taxon>Bacillati</taxon>
        <taxon>Bacillota</taxon>
        <taxon>Tissierellia</taxon>
        <taxon>Tissierellales</taxon>
        <taxon>Tissierellaceae</taxon>
        <taxon>Tissierella</taxon>
    </lineage>
</organism>
<evidence type="ECO:0000256" key="2">
    <source>
        <dbReference type="ARBA" id="ARBA00022485"/>
    </source>
</evidence>
<evidence type="ECO:0000256" key="1">
    <source>
        <dbReference type="ARBA" id="ARBA00001966"/>
    </source>
</evidence>
<dbReference type="PROSITE" id="PS51918">
    <property type="entry name" value="RADICAL_SAM"/>
    <property type="match status" value="1"/>
</dbReference>
<evidence type="ECO:0000259" key="4">
    <source>
        <dbReference type="PROSITE" id="PS51918"/>
    </source>
</evidence>
<dbReference type="InterPro" id="IPR010722">
    <property type="entry name" value="BATS_dom"/>
</dbReference>
<dbReference type="RefSeq" id="WP_216561593.1">
    <property type="nucleotide sequence ID" value="NZ_JAHLOH010000048.1"/>
</dbReference>
<dbReference type="InterPro" id="IPR006638">
    <property type="entry name" value="Elp3/MiaA/NifB-like_rSAM"/>
</dbReference>
<dbReference type="PANTHER" id="PTHR43583:SF2">
    <property type="entry name" value="THIAZOLE BIOSYNTHESIS PROTEIN"/>
    <property type="match status" value="1"/>
</dbReference>
<protein>
    <submittedName>
        <fullName evidence="5">[FeFe] hydrogenase H-cluster radical SAM maturase HydG</fullName>
    </submittedName>
</protein>
<accession>A0ABT1SC50</accession>
<reference evidence="5 6" key="1">
    <citation type="submission" date="2022-06" db="EMBL/GenBank/DDBJ databases">
        <title>Isolation of gut microbiota from human fecal samples.</title>
        <authorList>
            <person name="Pamer E.G."/>
            <person name="Barat B."/>
            <person name="Waligurski E."/>
            <person name="Medina S."/>
            <person name="Paddock L."/>
            <person name="Mostad J."/>
        </authorList>
    </citation>
    <scope>NUCLEOTIDE SEQUENCE [LARGE SCALE GENOMIC DNA]</scope>
    <source>
        <strain evidence="5 6">DFI.7.95</strain>
    </source>
</reference>
<comment type="caution">
    <text evidence="5">The sequence shown here is derived from an EMBL/GenBank/DDBJ whole genome shotgun (WGS) entry which is preliminary data.</text>
</comment>
<comment type="cofactor">
    <cofactor evidence="1">
        <name>[4Fe-4S] cluster</name>
        <dbReference type="ChEBI" id="CHEBI:49883"/>
    </cofactor>
</comment>
<evidence type="ECO:0000313" key="6">
    <source>
        <dbReference type="Proteomes" id="UP001524478"/>
    </source>
</evidence>
<dbReference type="Proteomes" id="UP001524478">
    <property type="component" value="Unassembled WGS sequence"/>
</dbReference>
<dbReference type="SFLD" id="SFLDG01060">
    <property type="entry name" value="BATS_domain_containing"/>
    <property type="match status" value="1"/>
</dbReference>
<dbReference type="SFLD" id="SFLDF00319">
    <property type="entry name" value="Fe_hydrogenase_maturase_(HydG"/>
    <property type="match status" value="1"/>
</dbReference>
<dbReference type="PANTHER" id="PTHR43583">
    <property type="entry name" value="2-IMINOACETATE SYNTHASE"/>
    <property type="match status" value="1"/>
</dbReference>
<dbReference type="InterPro" id="IPR034428">
    <property type="entry name" value="ThiH/NoCL/HydG-like"/>
</dbReference>
<dbReference type="InterPro" id="IPR007197">
    <property type="entry name" value="rSAM"/>
</dbReference>
<dbReference type="Pfam" id="PF04055">
    <property type="entry name" value="Radical_SAM"/>
    <property type="match status" value="1"/>
</dbReference>
<dbReference type="CDD" id="cd01335">
    <property type="entry name" value="Radical_SAM"/>
    <property type="match status" value="1"/>
</dbReference>
<proteinExistence type="predicted"/>
<keyword evidence="2" id="KW-0411">Iron-sulfur</keyword>
<sequence>MIGHELIYNLLEEGKNVTKEDIKEILDRAKNKTGLSHRDIAILLQAEDEGDIKEIFKIAGEVKKKIYGNRIVIFAPLYLSDYCVNNCVYCGYKRNNDFKRRKLTREEIQEEVKLLEKMGHKRLALEAGEDPINCNIDYILDAIKAIYETQNDNGAIRRVNVNIASTTVENYRKLKDAGIGTYILFQETYHKPTYEKMHLNGPKANYDYHLTAFDRAMEGGVDDVGAGVLFGLHDYKFEVLALMLHNEYLENKYGVGFHTISVPRLKKAEGMDLNLFPHIVTDDEFKKIVAIIRLAVPFTGIILSTRETHEMRKEVIEYGVSQVSAGSCTGVGGYKESEEKKNKPQFEVADNRKPFEVIKELIDEGHIPSYCTACYRMGRTGDRFMQLAKSGRIQNVCGPNALMTLLEYALDYGDGELQSTVNNMIAREIENIEREDIRNLLLEKIDKIKKGERDLYL</sequence>